<dbReference type="Proteomes" id="UP001172109">
    <property type="component" value="Unassembled WGS sequence"/>
</dbReference>
<dbReference type="EMBL" id="JAENIB010000038">
    <property type="protein sequence ID" value="MBK1935826.1"/>
    <property type="molecule type" value="Genomic_DNA"/>
</dbReference>
<evidence type="ECO:0000313" key="2">
    <source>
        <dbReference type="EMBL" id="MBO1835488.1"/>
    </source>
</evidence>
<protein>
    <submittedName>
        <fullName evidence="5">Uncharacterized protein</fullName>
    </submittedName>
</protein>
<dbReference type="EMBL" id="JAGEMX010000032">
    <property type="protein sequence ID" value="MBO1835488.1"/>
    <property type="molecule type" value="Genomic_DNA"/>
</dbReference>
<dbReference type="Proteomes" id="UP001220209">
    <property type="component" value="Plasmid unnamed2"/>
</dbReference>
<organism evidence="5 7">
    <name type="scientific">Burkholderia contaminans</name>
    <dbReference type="NCBI Taxonomy" id="488447"/>
    <lineage>
        <taxon>Bacteria</taxon>
        <taxon>Pseudomonadati</taxon>
        <taxon>Pseudomonadota</taxon>
        <taxon>Betaproteobacteria</taxon>
        <taxon>Burkholderiales</taxon>
        <taxon>Burkholderiaceae</taxon>
        <taxon>Burkholderia</taxon>
        <taxon>Burkholderia cepacia complex</taxon>
    </lineage>
</organism>
<dbReference type="AlphaFoldDB" id="A0A2S5DN65"/>
<evidence type="ECO:0000313" key="3">
    <source>
        <dbReference type="EMBL" id="MDN7569281.1"/>
    </source>
</evidence>
<reference evidence="3" key="5">
    <citation type="submission" date="2023-07" db="EMBL/GenBank/DDBJ databases">
        <title>A collection of bacterial strains from the Burkholderia cepacia Research Laboratory and Repository.</title>
        <authorList>
            <person name="Lipuma J."/>
            <person name="Spilker T."/>
            <person name="Caverly L."/>
        </authorList>
    </citation>
    <scope>NUCLEOTIDE SEQUENCE</scope>
    <source>
        <strain evidence="3">AU44979</strain>
    </source>
</reference>
<accession>A0A2S5DN65</accession>
<evidence type="ECO:0000313" key="7">
    <source>
        <dbReference type="Proteomes" id="UP000238655"/>
    </source>
</evidence>
<evidence type="ECO:0000313" key="4">
    <source>
        <dbReference type="EMBL" id="POZ80342.1"/>
    </source>
</evidence>
<keyword evidence="6" id="KW-0614">Plasmid</keyword>
<gene>
    <name evidence="4" type="ORF">C3743_38440</name>
    <name evidence="5" type="ORF">C3743_39415</name>
    <name evidence="2" type="ORF">J4M89_39520</name>
    <name evidence="1" type="ORF">JIN94_38705</name>
    <name evidence="6" type="ORF">LXE91_41605</name>
    <name evidence="3" type="ORF">QZM56_32750</name>
</gene>
<reference evidence="5 7" key="1">
    <citation type="submission" date="2018-01" db="EMBL/GenBank/DDBJ databases">
        <title>Successful Treatment of Persistent Burkholderia cepacia Bacteremia with Ceftazidime-Avibactam.</title>
        <authorList>
            <person name="Tamma P."/>
            <person name="Fan Y."/>
            <person name="Bergman Y."/>
            <person name="Sick-Samuels A."/>
            <person name="Hsu A."/>
            <person name="Timp W."/>
            <person name="Simner P."/>
        </authorList>
    </citation>
    <scope>NUCLEOTIDE SEQUENCE [LARGE SCALE GENOMIC DNA]</scope>
    <source>
        <strain evidence="5 7">170816</strain>
    </source>
</reference>
<reference evidence="6 9" key="4">
    <citation type="submission" date="2021-12" db="EMBL/GenBank/DDBJ databases">
        <title>Genomic and phenotypic characterization of three Burkholderia contaminans isolates recovered from different sources.</title>
        <authorList>
            <person name="Lopez De Volder A."/>
            <person name="Fan Y."/>
            <person name="Nunvar J."/>
            <person name="Herrera T."/>
            <person name="Timp W."/>
            <person name="Degrossi J."/>
        </authorList>
    </citation>
    <scope>NUCLEOTIDE SEQUENCE [LARGE SCALE GENOMIC DNA]</scope>
    <source>
        <strain evidence="6 9">LMG 23361</strain>
        <plasmid evidence="6 9">unnamed2</plasmid>
    </source>
</reference>
<dbReference type="EMBL" id="JAUJQS010000034">
    <property type="protein sequence ID" value="MDN7569281.1"/>
    <property type="molecule type" value="Genomic_DNA"/>
</dbReference>
<evidence type="ECO:0000313" key="5">
    <source>
        <dbReference type="EMBL" id="POZ80493.1"/>
    </source>
</evidence>
<keyword evidence="8" id="KW-1185">Reference proteome</keyword>
<sequence>MENTMPHVDFEVACQTIGQLIAHYVAVIAEEESRSEPDAECIAIADAERKTLVAARDALHPDDAAAIARALDIYGLRVRRLNIGHA</sequence>
<dbReference type="Proteomes" id="UP000611459">
    <property type="component" value="Unassembled WGS sequence"/>
</dbReference>
<name>A0A2S5DN65_9BURK</name>
<reference evidence="2 8" key="3">
    <citation type="submission" date="2021-03" db="EMBL/GenBank/DDBJ databases">
        <title>Clinical course, treatment and visual outcome of an outbreak of Burkholderia contaminans endophthalmitis following cataract surgery.</title>
        <authorList>
            <person name="Lind C."/>
            <person name="Olsen K."/>
            <person name="Angelsen N.K."/>
            <person name="Krefting E.A."/>
            <person name="Fossen K."/>
            <person name="Gravningen K."/>
            <person name="Depoorter E."/>
            <person name="Vandamme P."/>
            <person name="Bertelsen G."/>
        </authorList>
    </citation>
    <scope>NUCLEOTIDE SEQUENCE [LARGE SCALE GENOMIC DNA]</scope>
    <source>
        <strain evidence="2 8">51242556</strain>
    </source>
</reference>
<evidence type="ECO:0000313" key="9">
    <source>
        <dbReference type="Proteomes" id="UP001220209"/>
    </source>
</evidence>
<dbReference type="RefSeq" id="WP_027811093.1">
    <property type="nucleotide sequence ID" value="NZ_BSTW01000022.1"/>
</dbReference>
<reference evidence="1" key="2">
    <citation type="submission" date="2021-01" db="EMBL/GenBank/DDBJ databases">
        <title>Outbreak of Burkholderia contaminns endophthalmitis traced to a clinical ventilation system.</title>
        <authorList>
            <person name="Lipuma J."/>
            <person name="Spilker T."/>
            <person name="Kratholm J."/>
        </authorList>
    </citation>
    <scope>NUCLEOTIDE SEQUENCE</scope>
    <source>
        <strain evidence="1">HI4954</strain>
    </source>
</reference>
<evidence type="ECO:0000313" key="1">
    <source>
        <dbReference type="EMBL" id="MBK1935826.1"/>
    </source>
</evidence>
<evidence type="ECO:0000313" key="6">
    <source>
        <dbReference type="EMBL" id="WFN23729.1"/>
    </source>
</evidence>
<dbReference type="EMBL" id="CP090644">
    <property type="protein sequence ID" value="WFN23729.1"/>
    <property type="molecule type" value="Genomic_DNA"/>
</dbReference>
<evidence type="ECO:0000313" key="8">
    <source>
        <dbReference type="Proteomes" id="UP000664048"/>
    </source>
</evidence>
<dbReference type="Proteomes" id="UP000238655">
    <property type="component" value="Unassembled WGS sequence"/>
</dbReference>
<dbReference type="EMBL" id="PQVP01000004">
    <property type="protein sequence ID" value="POZ80342.1"/>
    <property type="molecule type" value="Genomic_DNA"/>
</dbReference>
<dbReference type="EMBL" id="PQVP01000004">
    <property type="protein sequence ID" value="POZ80493.1"/>
    <property type="molecule type" value="Genomic_DNA"/>
</dbReference>
<dbReference type="Proteomes" id="UP000664048">
    <property type="component" value="Unassembled WGS sequence"/>
</dbReference>
<proteinExistence type="predicted"/>
<geneLocation type="plasmid" evidence="6 9">
    <name>unnamed2</name>
</geneLocation>